<feature type="transmembrane region" description="Helical" evidence="6">
    <location>
        <begin position="146"/>
        <end position="165"/>
    </location>
</feature>
<evidence type="ECO:0000313" key="9">
    <source>
        <dbReference type="Proteomes" id="UP000321638"/>
    </source>
</evidence>
<dbReference type="SUPFAM" id="SSF103473">
    <property type="entry name" value="MFS general substrate transporter"/>
    <property type="match status" value="1"/>
</dbReference>
<evidence type="ECO:0000256" key="1">
    <source>
        <dbReference type="ARBA" id="ARBA00004141"/>
    </source>
</evidence>
<feature type="transmembrane region" description="Helical" evidence="6">
    <location>
        <begin position="288"/>
        <end position="306"/>
    </location>
</feature>
<comment type="caution">
    <text evidence="8">The sequence shown here is derived from an EMBL/GenBank/DDBJ whole genome shotgun (WGS) entry which is preliminary data.</text>
</comment>
<proteinExistence type="predicted"/>
<dbReference type="CDD" id="cd17355">
    <property type="entry name" value="MFS_YcxA_like"/>
    <property type="match status" value="1"/>
</dbReference>
<comment type="subcellular location">
    <subcellularLocation>
        <location evidence="1">Membrane</location>
        <topology evidence="1">Multi-pass membrane protein</topology>
    </subcellularLocation>
</comment>
<feature type="transmembrane region" description="Helical" evidence="6">
    <location>
        <begin position="60"/>
        <end position="80"/>
    </location>
</feature>
<feature type="transmembrane region" description="Helical" evidence="6">
    <location>
        <begin position="223"/>
        <end position="246"/>
    </location>
</feature>
<sequence>MNERPTPAPGLELRGRRAWTLVWGMSVAQLISWGTLYYGFTVLVVPMERELGWSRTDLNAALSIGLLTSGLCAFAAGVWIDRNGARGLMTAASLAGALLLVAWSWIGALHAFYATWALIGIAMAGTLYEPAFAAMTRTFPRDFRRAITALTLVGGFASTVFVPITQLMVDHIGWRQALLVMAACNLVCAALHWFLIPPVAAAERTRNAPQDRAALRAALRRPAFWGLAVCFTALSLVFTAVVFHLVPMMLEGGLPMATIVGGYAIIGPMQVAGRLLVVWLSRYVSTRVIGTASFVLYPIALAVLMLPASGTSLIAFAILYGLPNGIVTIVRGTIVPELFGAAAYGAISGALATPSILARAAGPFLMALLWAATGNYRLVVWTLFGLAVIAVAFWITAASSRRA</sequence>
<evidence type="ECO:0000259" key="7">
    <source>
        <dbReference type="PROSITE" id="PS50850"/>
    </source>
</evidence>
<dbReference type="OrthoDB" id="7200137at2"/>
<evidence type="ECO:0000256" key="6">
    <source>
        <dbReference type="SAM" id="Phobius"/>
    </source>
</evidence>
<accession>A0A5C8PEX7</accession>
<evidence type="ECO:0000256" key="2">
    <source>
        <dbReference type="ARBA" id="ARBA00022448"/>
    </source>
</evidence>
<feature type="transmembrane region" description="Helical" evidence="6">
    <location>
        <begin position="378"/>
        <end position="397"/>
    </location>
</feature>
<organism evidence="8 9">
    <name type="scientific">Vineibacter terrae</name>
    <dbReference type="NCBI Taxonomy" id="2586908"/>
    <lineage>
        <taxon>Bacteria</taxon>
        <taxon>Pseudomonadati</taxon>
        <taxon>Pseudomonadota</taxon>
        <taxon>Alphaproteobacteria</taxon>
        <taxon>Hyphomicrobiales</taxon>
        <taxon>Vineibacter</taxon>
    </lineage>
</organism>
<keyword evidence="4 6" id="KW-1133">Transmembrane helix</keyword>
<feature type="transmembrane region" description="Helical" evidence="6">
    <location>
        <begin position="177"/>
        <end position="202"/>
    </location>
</feature>
<feature type="transmembrane region" description="Helical" evidence="6">
    <location>
        <begin position="87"/>
        <end position="106"/>
    </location>
</feature>
<feature type="domain" description="Major facilitator superfamily (MFS) profile" evidence="7">
    <location>
        <begin position="21"/>
        <end position="402"/>
    </location>
</feature>
<name>A0A5C8PEX7_9HYPH</name>
<dbReference type="Gene3D" id="1.20.1250.20">
    <property type="entry name" value="MFS general substrate transporter like domains"/>
    <property type="match status" value="1"/>
</dbReference>
<dbReference type="InterPro" id="IPR052983">
    <property type="entry name" value="MFS_Riboflavin_Transporter"/>
</dbReference>
<feature type="transmembrane region" description="Helical" evidence="6">
    <location>
        <begin position="252"/>
        <end position="276"/>
    </location>
</feature>
<feature type="transmembrane region" description="Helical" evidence="6">
    <location>
        <begin position="342"/>
        <end position="372"/>
    </location>
</feature>
<keyword evidence="2" id="KW-0813">Transport</keyword>
<dbReference type="AlphaFoldDB" id="A0A5C8PEX7"/>
<dbReference type="PANTHER" id="PTHR43385:SF1">
    <property type="entry name" value="RIBOFLAVIN TRANSPORTER RIBJ"/>
    <property type="match status" value="1"/>
</dbReference>
<dbReference type="InterPro" id="IPR036259">
    <property type="entry name" value="MFS_trans_sf"/>
</dbReference>
<evidence type="ECO:0000256" key="5">
    <source>
        <dbReference type="ARBA" id="ARBA00023136"/>
    </source>
</evidence>
<feature type="transmembrane region" description="Helical" evidence="6">
    <location>
        <begin position="21"/>
        <end position="40"/>
    </location>
</feature>
<dbReference type="Proteomes" id="UP000321638">
    <property type="component" value="Unassembled WGS sequence"/>
</dbReference>
<dbReference type="PROSITE" id="PS50850">
    <property type="entry name" value="MFS"/>
    <property type="match status" value="1"/>
</dbReference>
<keyword evidence="9" id="KW-1185">Reference proteome</keyword>
<dbReference type="InterPro" id="IPR011701">
    <property type="entry name" value="MFS"/>
</dbReference>
<feature type="transmembrane region" description="Helical" evidence="6">
    <location>
        <begin position="112"/>
        <end position="134"/>
    </location>
</feature>
<dbReference type="Pfam" id="PF07690">
    <property type="entry name" value="MFS_1"/>
    <property type="match status" value="1"/>
</dbReference>
<protein>
    <submittedName>
        <fullName evidence="8">MFS transporter</fullName>
    </submittedName>
</protein>
<evidence type="ECO:0000256" key="4">
    <source>
        <dbReference type="ARBA" id="ARBA00022989"/>
    </source>
</evidence>
<dbReference type="PANTHER" id="PTHR43385">
    <property type="entry name" value="RIBOFLAVIN TRANSPORTER RIBJ"/>
    <property type="match status" value="1"/>
</dbReference>
<gene>
    <name evidence="8" type="ORF">FHP25_26870</name>
</gene>
<keyword evidence="3 6" id="KW-0812">Transmembrane</keyword>
<dbReference type="EMBL" id="VDUZ01000036">
    <property type="protein sequence ID" value="TXL72052.1"/>
    <property type="molecule type" value="Genomic_DNA"/>
</dbReference>
<evidence type="ECO:0000313" key="8">
    <source>
        <dbReference type="EMBL" id="TXL72052.1"/>
    </source>
</evidence>
<dbReference type="GO" id="GO:0022857">
    <property type="term" value="F:transmembrane transporter activity"/>
    <property type="evidence" value="ECO:0007669"/>
    <property type="project" value="InterPro"/>
</dbReference>
<dbReference type="InterPro" id="IPR020846">
    <property type="entry name" value="MFS_dom"/>
</dbReference>
<evidence type="ECO:0000256" key="3">
    <source>
        <dbReference type="ARBA" id="ARBA00022692"/>
    </source>
</evidence>
<reference evidence="8 9" key="1">
    <citation type="submission" date="2019-06" db="EMBL/GenBank/DDBJ databases">
        <title>New taxonomy in bacterial strain CC-CFT640, isolated from vineyard.</title>
        <authorList>
            <person name="Lin S.-Y."/>
            <person name="Tsai C.-F."/>
            <person name="Young C.-C."/>
        </authorList>
    </citation>
    <scope>NUCLEOTIDE SEQUENCE [LARGE SCALE GENOMIC DNA]</scope>
    <source>
        <strain evidence="8 9">CC-CFT640</strain>
    </source>
</reference>
<dbReference type="GO" id="GO:0016020">
    <property type="term" value="C:membrane"/>
    <property type="evidence" value="ECO:0007669"/>
    <property type="project" value="UniProtKB-SubCell"/>
</dbReference>
<keyword evidence="5 6" id="KW-0472">Membrane</keyword>
<dbReference type="RefSeq" id="WP_147850080.1">
    <property type="nucleotide sequence ID" value="NZ_VDUZ01000036.1"/>
</dbReference>